<evidence type="ECO:0000256" key="3">
    <source>
        <dbReference type="ARBA" id="ARBA00022448"/>
    </source>
</evidence>
<protein>
    <recommendedName>
        <fullName evidence="14">Sodium/proline symporter</fullName>
    </recommendedName>
    <alternativeName>
        <fullName evidence="14">Proline permease</fullName>
    </alternativeName>
</protein>
<feature type="transmembrane region" description="Helical" evidence="14">
    <location>
        <begin position="273"/>
        <end position="299"/>
    </location>
</feature>
<dbReference type="NCBIfam" id="TIGR02121">
    <property type="entry name" value="Na_Pro_sym"/>
    <property type="match status" value="1"/>
</dbReference>
<feature type="transmembrane region" description="Helical" evidence="14">
    <location>
        <begin position="370"/>
        <end position="390"/>
    </location>
</feature>
<comment type="function">
    <text evidence="14">Catalyzes the sodium-dependent uptake of extracellular L-proline.</text>
</comment>
<dbReference type="InterPro" id="IPR038377">
    <property type="entry name" value="Na/Glc_symporter_sf"/>
</dbReference>
<feature type="transmembrane region" description="Helical" evidence="14">
    <location>
        <begin position="127"/>
        <end position="151"/>
    </location>
</feature>
<dbReference type="NCBIfam" id="TIGR00813">
    <property type="entry name" value="sss"/>
    <property type="match status" value="1"/>
</dbReference>
<feature type="transmembrane region" description="Helical" evidence="14">
    <location>
        <begin position="319"/>
        <end position="349"/>
    </location>
</feature>
<dbReference type="CDD" id="cd11475">
    <property type="entry name" value="SLC5sbd_PutP"/>
    <property type="match status" value="1"/>
</dbReference>
<evidence type="ECO:0000256" key="9">
    <source>
        <dbReference type="ARBA" id="ARBA00023065"/>
    </source>
</evidence>
<evidence type="ECO:0000256" key="10">
    <source>
        <dbReference type="ARBA" id="ARBA00023136"/>
    </source>
</evidence>
<keyword evidence="10 14" id="KW-0472">Membrane</keyword>
<comment type="subcellular location">
    <subcellularLocation>
        <location evidence="14">Cell inner membrane</location>
        <topology evidence="14">Multi-pass membrane protein</topology>
    </subcellularLocation>
    <subcellularLocation>
        <location evidence="1">Cell membrane</location>
        <topology evidence="1">Multi-pass membrane protein</topology>
    </subcellularLocation>
</comment>
<keyword evidence="8 14" id="KW-0915">Sodium</keyword>
<dbReference type="InterPro" id="IPR018212">
    <property type="entry name" value="Na/solute_symporter_CS"/>
</dbReference>
<evidence type="ECO:0000313" key="16">
    <source>
        <dbReference type="Proteomes" id="UP000838100"/>
    </source>
</evidence>
<evidence type="ECO:0000256" key="4">
    <source>
        <dbReference type="ARBA" id="ARBA00022475"/>
    </source>
</evidence>
<comment type="catalytic activity">
    <reaction evidence="12">
        <text>L-proline(in) + Na(+)(in) = L-proline(out) + Na(+)(out)</text>
        <dbReference type="Rhea" id="RHEA:28967"/>
        <dbReference type="ChEBI" id="CHEBI:29101"/>
        <dbReference type="ChEBI" id="CHEBI:60039"/>
    </reaction>
</comment>
<keyword evidence="3 14" id="KW-0813">Transport</keyword>
<dbReference type="PANTHER" id="PTHR48086:SF3">
    <property type="entry name" value="SODIUM_PROLINE SYMPORTER"/>
    <property type="match status" value="1"/>
</dbReference>
<evidence type="ECO:0000256" key="2">
    <source>
        <dbReference type="ARBA" id="ARBA00006434"/>
    </source>
</evidence>
<dbReference type="PANTHER" id="PTHR48086">
    <property type="entry name" value="SODIUM/PROLINE SYMPORTER-RELATED"/>
    <property type="match status" value="1"/>
</dbReference>
<evidence type="ECO:0000256" key="8">
    <source>
        <dbReference type="ARBA" id="ARBA00023053"/>
    </source>
</evidence>
<keyword evidence="5 14" id="KW-0812">Transmembrane</keyword>
<feature type="transmembrane region" description="Helical" evidence="14">
    <location>
        <begin position="163"/>
        <end position="188"/>
    </location>
</feature>
<keyword evidence="14" id="KW-0997">Cell inner membrane</keyword>
<keyword evidence="9 14" id="KW-0406">Ion transport</keyword>
<dbReference type="PROSITE" id="PS00456">
    <property type="entry name" value="NA_SOLUT_SYMP_1"/>
    <property type="match status" value="1"/>
</dbReference>
<keyword evidence="14" id="KW-0029">Amino-acid transport</keyword>
<comment type="caution">
    <text evidence="15">The sequence shown here is derived from an EMBL/GenBank/DDBJ whole genome shotgun (WGS) entry which is preliminary data.</text>
</comment>
<evidence type="ECO:0000256" key="13">
    <source>
        <dbReference type="RuleBase" id="RU362091"/>
    </source>
</evidence>
<evidence type="ECO:0000256" key="12">
    <source>
        <dbReference type="ARBA" id="ARBA00033708"/>
    </source>
</evidence>
<gene>
    <name evidence="15" type="primary">putP</name>
    <name evidence="15" type="ORF">SIN8267_01859</name>
</gene>
<comment type="similarity">
    <text evidence="2 13">Belongs to the sodium:solute symporter (SSF) (TC 2.A.21) family.</text>
</comment>
<reference evidence="15" key="1">
    <citation type="submission" date="2021-12" db="EMBL/GenBank/DDBJ databases">
        <authorList>
            <person name="Rodrigo-Torres L."/>
            <person name="Arahal R. D."/>
            <person name="Lucena T."/>
        </authorList>
    </citation>
    <scope>NUCLEOTIDE SEQUENCE</scope>
    <source>
        <strain evidence="15">CECT 8267</strain>
    </source>
</reference>
<organism evidence="15 16">
    <name type="scientific">Sinobacterium norvegicum</name>
    <dbReference type="NCBI Taxonomy" id="1641715"/>
    <lineage>
        <taxon>Bacteria</taxon>
        <taxon>Pseudomonadati</taxon>
        <taxon>Pseudomonadota</taxon>
        <taxon>Gammaproteobacteria</taxon>
        <taxon>Cellvibrionales</taxon>
        <taxon>Spongiibacteraceae</taxon>
        <taxon>Sinobacterium</taxon>
    </lineage>
</organism>
<keyword evidence="6 14" id="KW-0769">Symport</keyword>
<feature type="transmembrane region" description="Helical" evidence="14">
    <location>
        <begin position="452"/>
        <end position="472"/>
    </location>
</feature>
<evidence type="ECO:0000256" key="7">
    <source>
        <dbReference type="ARBA" id="ARBA00022989"/>
    </source>
</evidence>
<dbReference type="EMBL" id="CAKLPX010000002">
    <property type="protein sequence ID" value="CAH0991745.1"/>
    <property type="molecule type" value="Genomic_DNA"/>
</dbReference>
<evidence type="ECO:0000256" key="5">
    <source>
        <dbReference type="ARBA" id="ARBA00022692"/>
    </source>
</evidence>
<dbReference type="InterPro" id="IPR001734">
    <property type="entry name" value="Na/solute_symporter"/>
</dbReference>
<dbReference type="Pfam" id="PF00474">
    <property type="entry name" value="SSF"/>
    <property type="match status" value="1"/>
</dbReference>
<evidence type="ECO:0000256" key="6">
    <source>
        <dbReference type="ARBA" id="ARBA00022847"/>
    </source>
</evidence>
<evidence type="ECO:0000256" key="14">
    <source>
        <dbReference type="RuleBase" id="RU366012"/>
    </source>
</evidence>
<feature type="transmembrane region" description="Helical" evidence="14">
    <location>
        <begin position="76"/>
        <end position="94"/>
    </location>
</feature>
<feature type="transmembrane region" description="Helical" evidence="14">
    <location>
        <begin position="396"/>
        <end position="421"/>
    </location>
</feature>
<dbReference type="InterPro" id="IPR011851">
    <property type="entry name" value="Na/Pro_symporter"/>
</dbReference>
<evidence type="ECO:0000256" key="11">
    <source>
        <dbReference type="ARBA" id="ARBA00023201"/>
    </source>
</evidence>
<feature type="transmembrane region" description="Helical" evidence="14">
    <location>
        <begin position="6"/>
        <end position="26"/>
    </location>
</feature>
<feature type="transmembrane region" description="Helical" evidence="14">
    <location>
        <begin position="195"/>
        <end position="212"/>
    </location>
</feature>
<dbReference type="RefSeq" id="WP_237444445.1">
    <property type="nucleotide sequence ID" value="NZ_CAKLPX010000002.1"/>
</dbReference>
<proteinExistence type="inferred from homology"/>
<sequence length="496" mass="52870">MSELLITLSPYILYLAIIATLAYFAYQRTTGHSDYMLGGRSLGGAVGALTVGASDMSSWLLLALPGAFYINGINQLWLPFGLALGQFINWTMVAPRLRVFTEKFQDSLTIPSYFHNRFKDHKGWLRIATAVVILIFYAVYTASGFVAMAIALEAAFGHYGIDYIHGLIIGGLIVVCYSVVGGFLAVAWIDFFQGCLMFVAILLVPFAAIASMGGYSETMALAEQFNPNSMSLFSGVTFIGVISLMAWGLGYFGQPHVIVRFMALKSVNEVPKARFICMSWMILAMYGAMLTGLAALAYFESAGAPLDRAETSLLALSNALFHPFVMGGIVAAVLSASMSTISSQLLVAASSLAEDVYHGLFRPEAESKELLWVGRLIVIVVAAVAMLIAADPASSILALVANAWAGLGAAFGSVIIGSLFWRNMTRNGALAGMVSGAATVIIWSSLAGQGGIFELYSIVPGFIVSALCIVVFSRGGQDSLGQIQQEFDDAVVATKA</sequence>
<evidence type="ECO:0000256" key="1">
    <source>
        <dbReference type="ARBA" id="ARBA00004651"/>
    </source>
</evidence>
<dbReference type="Gene3D" id="1.20.1730.10">
    <property type="entry name" value="Sodium/glucose cotransporter"/>
    <property type="match status" value="1"/>
</dbReference>
<keyword evidence="11 14" id="KW-0739">Sodium transport</keyword>
<feature type="transmembrane region" description="Helical" evidence="14">
    <location>
        <begin position="46"/>
        <end position="70"/>
    </location>
</feature>
<dbReference type="Proteomes" id="UP000838100">
    <property type="component" value="Unassembled WGS sequence"/>
</dbReference>
<keyword evidence="16" id="KW-1185">Reference proteome</keyword>
<evidence type="ECO:0000313" key="15">
    <source>
        <dbReference type="EMBL" id="CAH0991745.1"/>
    </source>
</evidence>
<feature type="transmembrane region" description="Helical" evidence="14">
    <location>
        <begin position="428"/>
        <end position="446"/>
    </location>
</feature>
<accession>A0ABM9AEW5</accession>
<dbReference type="PROSITE" id="PS50283">
    <property type="entry name" value="NA_SOLUT_SYMP_3"/>
    <property type="match status" value="1"/>
</dbReference>
<keyword evidence="7 14" id="KW-1133">Transmembrane helix</keyword>
<name>A0ABM9AEW5_9GAMM</name>
<dbReference type="InterPro" id="IPR050277">
    <property type="entry name" value="Sodium:Solute_Symporter"/>
</dbReference>
<feature type="transmembrane region" description="Helical" evidence="14">
    <location>
        <begin position="232"/>
        <end position="252"/>
    </location>
</feature>
<keyword evidence="4" id="KW-1003">Cell membrane</keyword>